<dbReference type="EMBL" id="KQ086461">
    <property type="protein sequence ID" value="KLO04685.1"/>
    <property type="molecule type" value="Genomic_DNA"/>
</dbReference>
<feature type="compositionally biased region" description="Basic and acidic residues" evidence="1">
    <location>
        <begin position="12"/>
        <end position="25"/>
    </location>
</feature>
<sequence length="485" mass="54741">MPKATRKGGGQKGRDIEAPVGEMHEGRLASPRTIRKIEKDLRSLHSVAEAHRIDLPISSFSDFLVKMKICLNAHHGQRRGIRIIRTSMTFEELDADLRSQFTSEKTLRAHLAELSVRMEKDDTLPEIDFCIRVEDALSKVLFQYFTFEDDQDPTHTSRRYVGIPHYICKDVPMHMQALMHTYPAGQRSHVGDSRHDVNNAKHKFYKLTGKTVKIKTKDRLGNTITTSVPEVVEVEEGNGLLHLSQAWHPQGHPNDIRCSCDFLGGGVVKRFQAGQTCLSQTWDIQKLVALRLKSVDPNLYEEVEKSFRAGKQVRKDVMPGPYLSVAYLYKLQVGIHKDENDFGLSAMVNFGSYTGGNLHIPQLGLKLKYRPGDVCFLRAMDLYHEVREWKATQKLVGSGVEPGRVSMVFFNNKNAHKKLKDKKKEGTSVLYHPENSGAHEARSAHLVNGNPIVFTTCTMGISTKLKKGLDKTSEHTRMNMAIDAL</sequence>
<name>A0A0H2QYQ4_9AGAM</name>
<dbReference type="InParanoid" id="A0A0H2QYQ4"/>
<keyword evidence="3" id="KW-1185">Reference proteome</keyword>
<accession>A0A0H2QYQ4</accession>
<evidence type="ECO:0000256" key="1">
    <source>
        <dbReference type="SAM" id="MobiDB-lite"/>
    </source>
</evidence>
<gene>
    <name evidence="2" type="ORF">SCHPADRAFT_896838</name>
</gene>
<dbReference type="Gene3D" id="3.60.130.30">
    <property type="match status" value="1"/>
</dbReference>
<reference evidence="2 3" key="1">
    <citation type="submission" date="2015-04" db="EMBL/GenBank/DDBJ databases">
        <title>Complete genome sequence of Schizopora paradoxa KUC8140, a cosmopolitan wood degrader in East Asia.</title>
        <authorList>
            <consortium name="DOE Joint Genome Institute"/>
            <person name="Min B."/>
            <person name="Park H."/>
            <person name="Jang Y."/>
            <person name="Kim J.-J."/>
            <person name="Kim K.H."/>
            <person name="Pangilinan J."/>
            <person name="Lipzen A."/>
            <person name="Riley R."/>
            <person name="Grigoriev I.V."/>
            <person name="Spatafora J.W."/>
            <person name="Choi I.-G."/>
        </authorList>
    </citation>
    <scope>NUCLEOTIDE SEQUENCE [LARGE SCALE GENOMIC DNA]</scope>
    <source>
        <strain evidence="2 3">KUC8140</strain>
    </source>
</reference>
<evidence type="ECO:0000313" key="3">
    <source>
        <dbReference type="Proteomes" id="UP000053477"/>
    </source>
</evidence>
<organism evidence="2 3">
    <name type="scientific">Schizopora paradoxa</name>
    <dbReference type="NCBI Taxonomy" id="27342"/>
    <lineage>
        <taxon>Eukaryota</taxon>
        <taxon>Fungi</taxon>
        <taxon>Dikarya</taxon>
        <taxon>Basidiomycota</taxon>
        <taxon>Agaricomycotina</taxon>
        <taxon>Agaricomycetes</taxon>
        <taxon>Hymenochaetales</taxon>
        <taxon>Schizoporaceae</taxon>
        <taxon>Schizopora</taxon>
    </lineage>
</organism>
<dbReference type="OrthoDB" id="2658103at2759"/>
<proteinExistence type="predicted"/>
<feature type="region of interest" description="Disordered" evidence="1">
    <location>
        <begin position="1"/>
        <end position="25"/>
    </location>
</feature>
<protein>
    <submittedName>
        <fullName evidence="2">Uncharacterized protein</fullName>
    </submittedName>
</protein>
<dbReference type="AlphaFoldDB" id="A0A0H2QYQ4"/>
<evidence type="ECO:0000313" key="2">
    <source>
        <dbReference type="EMBL" id="KLO04685.1"/>
    </source>
</evidence>
<dbReference type="Proteomes" id="UP000053477">
    <property type="component" value="Unassembled WGS sequence"/>
</dbReference>